<sequence length="234" mass="23793">MGRSGWRDPLRVFPASLSPSGPGAGRGSGFSSRPHWTDDGVRWVGAGGVPAGFPPSLCRRGRACRGRAMPEARGSAEAPGEGLLLGGGGRGRAEKRPGLQRGWKGGTSPETAPGVGWTPRAFLRPERPPRLGPRSPVSTSVLSGTNSSPPRRREARLEIPAHPQLWAPTAPSPGACGGRETPTGCPPLPESSPPRPGPRLGAGRCGAAGDGGAPQARSSDLGGSSGQHARGGDP</sequence>
<proteinExistence type="predicted"/>
<dbReference type="Proteomes" id="UP000694906">
    <property type="component" value="Unplaced"/>
</dbReference>
<feature type="compositionally biased region" description="Basic and acidic residues" evidence="1">
    <location>
        <begin position="1"/>
        <end position="10"/>
    </location>
</feature>
<name>A0AAX6S7Y8_HETGA</name>
<evidence type="ECO:0000313" key="3">
    <source>
        <dbReference type="RefSeq" id="XP_021105077.1"/>
    </source>
</evidence>
<evidence type="ECO:0000256" key="1">
    <source>
        <dbReference type="SAM" id="MobiDB-lite"/>
    </source>
</evidence>
<keyword evidence="2" id="KW-1185">Reference proteome</keyword>
<feature type="region of interest" description="Disordered" evidence="1">
    <location>
        <begin position="66"/>
        <end position="234"/>
    </location>
</feature>
<gene>
    <name evidence="3" type="primary">LOC110347020</name>
</gene>
<dbReference type="AlphaFoldDB" id="A0AAX6S7Y8"/>
<dbReference type="RefSeq" id="XP_021105077.1">
    <property type="nucleotide sequence ID" value="XM_021249418.1"/>
</dbReference>
<reference evidence="3" key="1">
    <citation type="submission" date="2025-08" db="UniProtKB">
        <authorList>
            <consortium name="RefSeq"/>
        </authorList>
    </citation>
    <scope>IDENTIFICATION</scope>
</reference>
<evidence type="ECO:0000313" key="2">
    <source>
        <dbReference type="Proteomes" id="UP000694906"/>
    </source>
</evidence>
<dbReference type="GeneID" id="110347020"/>
<feature type="compositionally biased region" description="Gly residues" evidence="1">
    <location>
        <begin position="203"/>
        <end position="212"/>
    </location>
</feature>
<protein>
    <submittedName>
        <fullName evidence="3">Uncharacterized protein LOC110347020</fullName>
    </submittedName>
</protein>
<feature type="compositionally biased region" description="Polar residues" evidence="1">
    <location>
        <begin position="137"/>
        <end position="149"/>
    </location>
</feature>
<accession>A0AAX6S7Y8</accession>
<organism evidence="2 3">
    <name type="scientific">Heterocephalus glaber</name>
    <name type="common">Naked mole rat</name>
    <dbReference type="NCBI Taxonomy" id="10181"/>
    <lineage>
        <taxon>Eukaryota</taxon>
        <taxon>Metazoa</taxon>
        <taxon>Chordata</taxon>
        <taxon>Craniata</taxon>
        <taxon>Vertebrata</taxon>
        <taxon>Euteleostomi</taxon>
        <taxon>Mammalia</taxon>
        <taxon>Eutheria</taxon>
        <taxon>Euarchontoglires</taxon>
        <taxon>Glires</taxon>
        <taxon>Rodentia</taxon>
        <taxon>Hystricomorpha</taxon>
        <taxon>Bathyergidae</taxon>
        <taxon>Heterocephalus</taxon>
    </lineage>
</organism>
<feature type="compositionally biased region" description="Pro residues" evidence="1">
    <location>
        <begin position="184"/>
        <end position="197"/>
    </location>
</feature>
<feature type="region of interest" description="Disordered" evidence="1">
    <location>
        <begin position="1"/>
        <end position="41"/>
    </location>
</feature>